<evidence type="ECO:0000313" key="7">
    <source>
        <dbReference type="EMBL" id="RDL38166.1"/>
    </source>
</evidence>
<feature type="transmembrane region" description="Helical" evidence="6">
    <location>
        <begin position="322"/>
        <end position="343"/>
    </location>
</feature>
<keyword evidence="8" id="KW-1185">Reference proteome</keyword>
<organism evidence="7 8">
    <name type="scientific">Venustampulla echinocandica</name>
    <dbReference type="NCBI Taxonomy" id="2656787"/>
    <lineage>
        <taxon>Eukaryota</taxon>
        <taxon>Fungi</taxon>
        <taxon>Dikarya</taxon>
        <taxon>Ascomycota</taxon>
        <taxon>Pezizomycotina</taxon>
        <taxon>Leotiomycetes</taxon>
        <taxon>Helotiales</taxon>
        <taxon>Pleuroascaceae</taxon>
        <taxon>Venustampulla</taxon>
    </lineage>
</organism>
<dbReference type="AlphaFoldDB" id="A0A370TRK8"/>
<gene>
    <name evidence="7" type="ORF">BP5553_05599</name>
</gene>
<dbReference type="GO" id="GO:0016020">
    <property type="term" value="C:membrane"/>
    <property type="evidence" value="ECO:0007669"/>
    <property type="project" value="UniProtKB-SubCell"/>
</dbReference>
<dbReference type="RefSeq" id="XP_031870822.1">
    <property type="nucleotide sequence ID" value="XM_032014222.1"/>
</dbReference>
<feature type="transmembrane region" description="Helical" evidence="6">
    <location>
        <begin position="59"/>
        <end position="82"/>
    </location>
</feature>
<evidence type="ECO:0000256" key="4">
    <source>
        <dbReference type="ARBA" id="ARBA00023136"/>
    </source>
</evidence>
<comment type="subcellular location">
    <subcellularLocation>
        <location evidence="1">Membrane</location>
        <topology evidence="1">Multi-pass membrane protein</topology>
    </subcellularLocation>
</comment>
<feature type="transmembrane region" description="Helical" evidence="6">
    <location>
        <begin position="129"/>
        <end position="148"/>
    </location>
</feature>
<feature type="transmembrane region" description="Helical" evidence="6">
    <location>
        <begin position="494"/>
        <end position="515"/>
    </location>
</feature>
<dbReference type="PANTHER" id="PTHR30249">
    <property type="entry name" value="PUTATIVE SEROTONIN TRANSPORTER"/>
    <property type="match status" value="1"/>
</dbReference>
<proteinExistence type="predicted"/>
<comment type="caution">
    <text evidence="7">The sequence shown here is derived from an EMBL/GenBank/DDBJ whole genome shotgun (WGS) entry which is preliminary data.</text>
</comment>
<keyword evidence="3 6" id="KW-1133">Transmembrane helix</keyword>
<name>A0A370TRK8_9HELO</name>
<dbReference type="Pfam" id="PF04172">
    <property type="entry name" value="LrgB"/>
    <property type="match status" value="1"/>
</dbReference>
<dbReference type="OrthoDB" id="2502820at2759"/>
<evidence type="ECO:0000313" key="8">
    <source>
        <dbReference type="Proteomes" id="UP000254866"/>
    </source>
</evidence>
<feature type="transmembrane region" description="Helical" evidence="6">
    <location>
        <begin position="274"/>
        <end position="292"/>
    </location>
</feature>
<dbReference type="GeneID" id="43598448"/>
<feature type="transmembrane region" description="Helical" evidence="6">
    <location>
        <begin position="103"/>
        <end position="123"/>
    </location>
</feature>
<sequence length="554" mass="59556">MAGDGLNAHILDAIESLKLIARLSWRRNLTSWLYLPLGILIILLACFGVDSLIHLSSVSFPASVALLIILFFGLMICDTVLGDRKTRALVNVIDIPAGWALRYINIFFTPSFILLPLSSSISGTEVGKIITVFLVGFVVMVAVTAWLVRGLQLITGTPKRGITERAEEMGNEDDAIPLAESSRSRQDSQLQLTLPTDPASNSTSGISTSGQFDEPTNGLIPPLRTQDPGRIRGTGGPPESDTLIRETGLSDAPSQTPLPLTRPQRWAAFINMNADRLTYAFLFIFVGLPIYYTTGYAMPAQLTFNVLAYFAALAFPPRWRQFLHPVLVSSAISIIGFWILGLIRGENLDQVLGSYKTGTNYLDLWHGEKHLKAPGAGDVFGSVLDASIVSLALPMFSYRQELRRHFFAIVIPNVAISIGSLFGYPALCYAIGISSQRSLAFAGRSLTLALATPATTNLGGDVNTNAALAIMSGIMGVLVGPRILEWLKIPQDDYVTRGVTLGGNSSAIATALLLVTDPRAAALSSLSMSLFGIITLALTSVPPVVRAIQSLVGL</sequence>
<dbReference type="STRING" id="2656787.A0A370TRK8"/>
<evidence type="ECO:0000256" key="2">
    <source>
        <dbReference type="ARBA" id="ARBA00022692"/>
    </source>
</evidence>
<feature type="transmembrane region" description="Helical" evidence="6">
    <location>
        <begin position="521"/>
        <end position="541"/>
    </location>
</feature>
<evidence type="ECO:0000256" key="6">
    <source>
        <dbReference type="SAM" id="Phobius"/>
    </source>
</evidence>
<evidence type="ECO:0000256" key="1">
    <source>
        <dbReference type="ARBA" id="ARBA00004141"/>
    </source>
</evidence>
<reference evidence="7 8" key="1">
    <citation type="journal article" date="2018" name="IMA Fungus">
        <title>IMA Genome-F 9: Draft genome sequence of Annulohypoxylon stygium, Aspergillus mulundensis, Berkeleyomyces basicola (syn. Thielaviopsis basicola), Ceratocystis smalleyi, two Cercospora beticola strains, Coleophoma cylindrospora, Fusarium fracticaudum, Phialophora cf. hyalina, and Morchella septimelata.</title>
        <authorList>
            <person name="Wingfield B.D."/>
            <person name="Bills G.F."/>
            <person name="Dong Y."/>
            <person name="Huang W."/>
            <person name="Nel W.J."/>
            <person name="Swalarsk-Parry B.S."/>
            <person name="Vaghefi N."/>
            <person name="Wilken P.M."/>
            <person name="An Z."/>
            <person name="de Beer Z.W."/>
            <person name="De Vos L."/>
            <person name="Chen L."/>
            <person name="Duong T.A."/>
            <person name="Gao Y."/>
            <person name="Hammerbacher A."/>
            <person name="Kikkert J.R."/>
            <person name="Li Y."/>
            <person name="Li H."/>
            <person name="Li K."/>
            <person name="Li Q."/>
            <person name="Liu X."/>
            <person name="Ma X."/>
            <person name="Naidoo K."/>
            <person name="Pethybridge S.J."/>
            <person name="Sun J."/>
            <person name="Steenkamp E.T."/>
            <person name="van der Nest M.A."/>
            <person name="van Wyk S."/>
            <person name="Wingfield M.J."/>
            <person name="Xiong C."/>
            <person name="Yue Q."/>
            <person name="Zhang X."/>
        </authorList>
    </citation>
    <scope>NUCLEOTIDE SEQUENCE [LARGE SCALE GENOMIC DNA]</scope>
    <source>
        <strain evidence="7 8">BP 5553</strain>
    </source>
</reference>
<keyword evidence="2 6" id="KW-0812">Transmembrane</keyword>
<dbReference type="Proteomes" id="UP000254866">
    <property type="component" value="Unassembled WGS sequence"/>
</dbReference>
<feature type="region of interest" description="Disordered" evidence="5">
    <location>
        <begin position="180"/>
        <end position="257"/>
    </location>
</feature>
<feature type="transmembrane region" description="Helical" evidence="6">
    <location>
        <begin position="32"/>
        <end position="53"/>
    </location>
</feature>
<evidence type="ECO:0008006" key="9">
    <source>
        <dbReference type="Google" id="ProtNLM"/>
    </source>
</evidence>
<feature type="transmembrane region" description="Helical" evidence="6">
    <location>
        <begin position="410"/>
        <end position="432"/>
    </location>
</feature>
<dbReference type="PANTHER" id="PTHR30249:SF0">
    <property type="entry name" value="PLASTIDAL GLYCOLATE_GLYCERATE TRANSLOCATOR 1, CHLOROPLASTIC"/>
    <property type="match status" value="1"/>
</dbReference>
<dbReference type="InterPro" id="IPR007300">
    <property type="entry name" value="CidB/LrgB"/>
</dbReference>
<accession>A0A370TRK8</accession>
<feature type="compositionally biased region" description="Polar residues" evidence="5">
    <location>
        <begin position="198"/>
        <end position="211"/>
    </location>
</feature>
<protein>
    <recommendedName>
        <fullName evidence="9">LrgB-like protein</fullName>
    </recommendedName>
</protein>
<evidence type="ECO:0000256" key="3">
    <source>
        <dbReference type="ARBA" id="ARBA00022989"/>
    </source>
</evidence>
<keyword evidence="4 6" id="KW-0472">Membrane</keyword>
<evidence type="ECO:0000256" key="5">
    <source>
        <dbReference type="SAM" id="MobiDB-lite"/>
    </source>
</evidence>
<dbReference type="EMBL" id="NPIC01000003">
    <property type="protein sequence ID" value="RDL38166.1"/>
    <property type="molecule type" value="Genomic_DNA"/>
</dbReference>
<feature type="transmembrane region" description="Helical" evidence="6">
    <location>
        <begin position="466"/>
        <end position="487"/>
    </location>
</feature>